<evidence type="ECO:0000313" key="2">
    <source>
        <dbReference type="EMBL" id="SUB27318.1"/>
    </source>
</evidence>
<dbReference type="RefSeq" id="WP_103854452.1">
    <property type="nucleotide sequence ID" value="NZ_PQVJ01000060.1"/>
</dbReference>
<keyword evidence="2" id="KW-0547">Nucleotide-binding</keyword>
<proteinExistence type="predicted"/>
<protein>
    <submittedName>
        <fullName evidence="3">DNA primase/helicase</fullName>
    </submittedName>
    <submittedName>
        <fullName evidence="2">Superfamily II helicase and inactivated derivatives</fullName>
    </submittedName>
</protein>
<gene>
    <name evidence="3" type="ORF">EV689_1129</name>
    <name evidence="2" type="ORF">NCTC11188_01622</name>
</gene>
<dbReference type="Proteomes" id="UP000255113">
    <property type="component" value="Unassembled WGS sequence"/>
</dbReference>
<dbReference type="EMBL" id="SNXJ01000012">
    <property type="protein sequence ID" value="TDP27407.1"/>
    <property type="molecule type" value="Genomic_DNA"/>
</dbReference>
<dbReference type="GO" id="GO:0004386">
    <property type="term" value="F:helicase activity"/>
    <property type="evidence" value="ECO:0007669"/>
    <property type="project" value="UniProtKB-KW"/>
</dbReference>
<feature type="domain" description="DUF927" evidence="1">
    <location>
        <begin position="205"/>
        <end position="463"/>
    </location>
</feature>
<evidence type="ECO:0000313" key="5">
    <source>
        <dbReference type="Proteomes" id="UP000294683"/>
    </source>
</evidence>
<reference evidence="2 4" key="1">
    <citation type="submission" date="2018-06" db="EMBL/GenBank/DDBJ databases">
        <authorList>
            <consortium name="Pathogen Informatics"/>
            <person name="Doyle S."/>
        </authorList>
    </citation>
    <scope>NUCLEOTIDE SEQUENCE [LARGE SCALE GENOMIC DNA]</scope>
    <source>
        <strain evidence="2 4">NCTC11188</strain>
    </source>
</reference>
<sequence>MKKCTKNAPHLKQPWNNCPFDDLLVLVGSRAWEVWNKGAGIEWQNIADALQIPPFKTSGGEIPRYDQKPVILGEKQLANLSNIRIATPDQRAIKFIQCGELSRENITALCLKLATETKAEIVGLYDCATLTLNQNLNKDINLYREMRKAPETAEIIAQVAQGEAKDQKQGNLSPYIEKRTENGKSSLFHIIPKLDKHTGEIIERVQWLSDVVDVVGIGRSESESYLVLQWQLENSQERVIEALPLGDIGEREGWRTLKNRGLKVTSNSTLKNELADYLQTTGDRKLWTITNATGWQNGAYLLPNGEVIGEPKHPVLFRSQSAGFAGYQVKGTLESWQNEIGQYVKGNPAMMLGVACALSAPLIHLLDADSFGVHLFGGSTSGKTTTANIAASVYGHPEITRVSWNATALGLSNEAAARNDGFLVMDEIGQGANKKHAEQTAYTLFNGIGKIQGAKEGGNREVNRWRIMAFSTGEVDLENYLAQAGIKTNAGQLVRLLNIPITAATQFHHFKDGKTHADHLNQASKKHYGAIGREWITWLIENQDALAGVYSTIKDKWLARLPQKASPQVQRVASRFAVLETALTLSSHLTQWKAAECGEALLHCFNEWVSVYGLESREKKQIIAQANGWLLRNGARFIEYPFNPNQPDPKDTAGYKELGDSVLNKDARYWIFPQVYLQDVIAGFDENIANKVLADAGMLSTTNAKQKSYKYKKALPRPIAGNKTIRCYVLAVLDEEPEESENSPR</sequence>
<reference evidence="3 5" key="2">
    <citation type="submission" date="2019-03" db="EMBL/GenBank/DDBJ databases">
        <title>Genomic Encyclopedia of Type Strains, Phase IV (KMG-IV): sequencing the most valuable type-strain genomes for metagenomic binning, comparative biology and taxonomic classification.</title>
        <authorList>
            <person name="Goeker M."/>
        </authorList>
    </citation>
    <scope>NUCLEOTIDE SEQUENCE [LARGE SCALE GENOMIC DNA]</scope>
    <source>
        <strain evidence="3 5">DSM 17481</strain>
    </source>
</reference>
<organism evidence="2 4">
    <name type="scientific">Avibacterium gallinarum</name>
    <name type="common">Pasteurella gallinarum</name>
    <dbReference type="NCBI Taxonomy" id="755"/>
    <lineage>
        <taxon>Bacteria</taxon>
        <taxon>Pseudomonadati</taxon>
        <taxon>Pseudomonadota</taxon>
        <taxon>Gammaproteobacteria</taxon>
        <taxon>Pasteurellales</taxon>
        <taxon>Pasteurellaceae</taxon>
        <taxon>Avibacterium</taxon>
    </lineage>
</organism>
<keyword evidence="2" id="KW-0347">Helicase</keyword>
<keyword evidence="2" id="KW-0378">Hydrolase</keyword>
<dbReference type="AlphaFoldDB" id="A0A379AZ09"/>
<dbReference type="InterPro" id="IPR009270">
    <property type="entry name" value="DUF927"/>
</dbReference>
<dbReference type="Proteomes" id="UP000294683">
    <property type="component" value="Unassembled WGS sequence"/>
</dbReference>
<accession>A0A379AZ09</accession>
<evidence type="ECO:0000259" key="1">
    <source>
        <dbReference type="Pfam" id="PF06048"/>
    </source>
</evidence>
<dbReference type="EMBL" id="UGSQ01000003">
    <property type="protein sequence ID" value="SUB27318.1"/>
    <property type="molecule type" value="Genomic_DNA"/>
</dbReference>
<dbReference type="Pfam" id="PF06048">
    <property type="entry name" value="DUF927"/>
    <property type="match status" value="1"/>
</dbReference>
<keyword evidence="5" id="KW-1185">Reference proteome</keyword>
<keyword evidence="2" id="KW-0067">ATP-binding</keyword>
<evidence type="ECO:0000313" key="4">
    <source>
        <dbReference type="Proteomes" id="UP000255113"/>
    </source>
</evidence>
<name>A0A379AZ09_AVIGA</name>
<evidence type="ECO:0000313" key="3">
    <source>
        <dbReference type="EMBL" id="TDP27407.1"/>
    </source>
</evidence>